<keyword evidence="3" id="KW-0862">Zinc</keyword>
<dbReference type="PANTHER" id="PTHR33337">
    <property type="entry name" value="GFA DOMAIN-CONTAINING PROTEIN"/>
    <property type="match status" value="1"/>
</dbReference>
<accession>A0AAN1CXX5</accession>
<keyword evidence="7" id="KW-1185">Reference proteome</keyword>
<evidence type="ECO:0000259" key="5">
    <source>
        <dbReference type="PROSITE" id="PS51891"/>
    </source>
</evidence>
<dbReference type="Proteomes" id="UP000092741">
    <property type="component" value="Chromosome 2"/>
</dbReference>
<dbReference type="KEGG" id="vna:PN96_22710"/>
<protein>
    <submittedName>
        <fullName evidence="6">Aldehyde-activating protein</fullName>
    </submittedName>
</protein>
<dbReference type="SUPFAM" id="SSF51316">
    <property type="entry name" value="Mss4-like"/>
    <property type="match status" value="1"/>
</dbReference>
<name>A0AAN1CXX5_VIBNA</name>
<evidence type="ECO:0000256" key="4">
    <source>
        <dbReference type="ARBA" id="ARBA00023239"/>
    </source>
</evidence>
<gene>
    <name evidence="6" type="ORF">BA890_18205</name>
</gene>
<feature type="domain" description="CENP-V/GFA" evidence="5">
    <location>
        <begin position="8"/>
        <end position="118"/>
    </location>
</feature>
<evidence type="ECO:0000256" key="1">
    <source>
        <dbReference type="ARBA" id="ARBA00005495"/>
    </source>
</evidence>
<comment type="similarity">
    <text evidence="1">Belongs to the Gfa family.</text>
</comment>
<dbReference type="PROSITE" id="PS51891">
    <property type="entry name" value="CENP_V_GFA"/>
    <property type="match status" value="1"/>
</dbReference>
<dbReference type="RefSeq" id="WP_024372871.1">
    <property type="nucleotide sequence ID" value="NZ_BCUC01000001.1"/>
</dbReference>
<proteinExistence type="inferred from homology"/>
<dbReference type="Pfam" id="PF04828">
    <property type="entry name" value="GFA"/>
    <property type="match status" value="1"/>
</dbReference>
<keyword evidence="2" id="KW-0479">Metal-binding</keyword>
<evidence type="ECO:0000313" key="6">
    <source>
        <dbReference type="EMBL" id="ANQ14676.1"/>
    </source>
</evidence>
<reference evidence="6 7" key="1">
    <citation type="submission" date="2016-07" db="EMBL/GenBank/DDBJ databases">
        <title>Developing Vibrio natriegens as a novel, fast-growing host for biotechnology.</title>
        <authorList>
            <person name="Weinstock M.T."/>
            <person name="Hesek E.D."/>
            <person name="Wilson C.M."/>
            <person name="Gibson D.G."/>
        </authorList>
    </citation>
    <scope>NUCLEOTIDE SEQUENCE [LARGE SCALE GENOMIC DNA]</scope>
    <source>
        <strain evidence="6 7">ATCC 14048</strain>
    </source>
</reference>
<organism evidence="6 7">
    <name type="scientific">Vibrio natriegens NBRC 15636 = ATCC 14048 = DSM 759</name>
    <dbReference type="NCBI Taxonomy" id="1219067"/>
    <lineage>
        <taxon>Bacteria</taxon>
        <taxon>Pseudomonadati</taxon>
        <taxon>Pseudomonadota</taxon>
        <taxon>Gammaproteobacteria</taxon>
        <taxon>Vibrionales</taxon>
        <taxon>Vibrionaceae</taxon>
        <taxon>Vibrio</taxon>
    </lineage>
</organism>
<dbReference type="PANTHER" id="PTHR33337:SF40">
    <property type="entry name" value="CENP-V_GFA DOMAIN-CONTAINING PROTEIN-RELATED"/>
    <property type="match status" value="1"/>
</dbReference>
<dbReference type="AlphaFoldDB" id="A0AAN1CXX5"/>
<dbReference type="GO" id="GO:0016846">
    <property type="term" value="F:carbon-sulfur lyase activity"/>
    <property type="evidence" value="ECO:0007669"/>
    <property type="project" value="InterPro"/>
</dbReference>
<dbReference type="InterPro" id="IPR006913">
    <property type="entry name" value="CENP-V/GFA"/>
</dbReference>
<keyword evidence="4" id="KW-0456">Lyase</keyword>
<evidence type="ECO:0000256" key="2">
    <source>
        <dbReference type="ARBA" id="ARBA00022723"/>
    </source>
</evidence>
<evidence type="ECO:0000256" key="3">
    <source>
        <dbReference type="ARBA" id="ARBA00022833"/>
    </source>
</evidence>
<dbReference type="Gene3D" id="3.90.1590.10">
    <property type="entry name" value="glutathione-dependent formaldehyde- activating enzyme (gfa)"/>
    <property type="match status" value="1"/>
</dbReference>
<evidence type="ECO:0000313" key="7">
    <source>
        <dbReference type="Proteomes" id="UP000092741"/>
    </source>
</evidence>
<dbReference type="InterPro" id="IPR011057">
    <property type="entry name" value="Mss4-like_sf"/>
</dbReference>
<dbReference type="GO" id="GO:0046872">
    <property type="term" value="F:metal ion binding"/>
    <property type="evidence" value="ECO:0007669"/>
    <property type="project" value="UniProtKB-KW"/>
</dbReference>
<sequence>MPKPNRTHSCECACGLIQLRCLGEPMRTSICHCFECQKRTGSVFGVQARFAKENVILDGDVISYTRISDDGSEVRYEFCPACGTTMRLLLSAAPDIIVVPVGLFSDKEFQEPTVSIYEERKHGWVSFECTMEHIE</sequence>
<dbReference type="EMBL" id="CP016346">
    <property type="protein sequence ID" value="ANQ14676.1"/>
    <property type="molecule type" value="Genomic_DNA"/>
</dbReference>